<keyword evidence="2" id="KW-1185">Reference proteome</keyword>
<organism evidence="1 2">
    <name type="scientific">Paraburkholderia tuberum</name>
    <dbReference type="NCBI Taxonomy" id="157910"/>
    <lineage>
        <taxon>Bacteria</taxon>
        <taxon>Pseudomonadati</taxon>
        <taxon>Pseudomonadota</taxon>
        <taxon>Betaproteobacteria</taxon>
        <taxon>Burkholderiales</taxon>
        <taxon>Burkholderiaceae</taxon>
        <taxon>Paraburkholderia</taxon>
    </lineage>
</organism>
<proteinExistence type="predicted"/>
<dbReference type="RefSeq" id="WP_143037347.1">
    <property type="nucleotide sequence ID" value="NZ_FNKX01000004.1"/>
</dbReference>
<reference evidence="2" key="1">
    <citation type="submission" date="2016-10" db="EMBL/GenBank/DDBJ databases">
        <authorList>
            <person name="Varghese N."/>
            <person name="Submissions S."/>
        </authorList>
    </citation>
    <scope>NUCLEOTIDE SEQUENCE [LARGE SCALE GENOMIC DNA]</scope>
    <source>
        <strain evidence="2">DUS833</strain>
    </source>
</reference>
<evidence type="ECO:0000313" key="1">
    <source>
        <dbReference type="EMBL" id="SDR61783.1"/>
    </source>
</evidence>
<dbReference type="Proteomes" id="UP000199365">
    <property type="component" value="Unassembled WGS sequence"/>
</dbReference>
<accession>A0A1H1KHI2</accession>
<dbReference type="EMBL" id="FNKX01000004">
    <property type="protein sequence ID" value="SDR61783.1"/>
    <property type="molecule type" value="Genomic_DNA"/>
</dbReference>
<evidence type="ECO:0000313" key="2">
    <source>
        <dbReference type="Proteomes" id="UP000199365"/>
    </source>
</evidence>
<protein>
    <submittedName>
        <fullName evidence="1">Uncharacterized protein</fullName>
    </submittedName>
</protein>
<name>A0A1H1KHI2_9BURK</name>
<dbReference type="AlphaFoldDB" id="A0A1H1KHI2"/>
<gene>
    <name evidence="1" type="ORF">SAMN05445850_7959</name>
</gene>
<sequence>MKFLSGSATDADHVKADVEVSQQRTLLKFADGTFAVRENKYKTIANPYLEFGPQKTFTVSIHGHSYGDVSDSTTANYLLFRNSSLMLPNTCIECAEHTLKCIHANAHSAARIEDNTGARVLMSIGNTSADIDVDDMNNEAFDAFPHGITNAADATLEGFAPGDGMALVYSLNPAQRGNQWTVHAVAVLLKSVYVWDRFIVVTEMFAPDHGSDVEMKNDWSLSCYLDAQDFKDTYSYLMKPAKYTLWKLSAMPR</sequence>